<evidence type="ECO:0000313" key="2">
    <source>
        <dbReference type="EMBL" id="SDK46116.1"/>
    </source>
</evidence>
<keyword evidence="1" id="KW-0175">Coiled coil</keyword>
<evidence type="ECO:0008006" key="4">
    <source>
        <dbReference type="Google" id="ProtNLM"/>
    </source>
</evidence>
<dbReference type="Gene3D" id="1.10.1660.10">
    <property type="match status" value="1"/>
</dbReference>
<proteinExistence type="predicted"/>
<evidence type="ECO:0000313" key="3">
    <source>
        <dbReference type="Proteomes" id="UP000199053"/>
    </source>
</evidence>
<accession>A0A1G9C3C1</accession>
<keyword evidence="3" id="KW-1185">Reference proteome</keyword>
<dbReference type="EMBL" id="FNGA01000001">
    <property type="protein sequence ID" value="SDK46116.1"/>
    <property type="molecule type" value="Genomic_DNA"/>
</dbReference>
<gene>
    <name evidence="2" type="ORF">SAMN05660337_0524</name>
</gene>
<dbReference type="STRING" id="246191.SAMN05660337_0524"/>
<organism evidence="2 3">
    <name type="scientific">Maridesulfovibrio ferrireducens</name>
    <dbReference type="NCBI Taxonomy" id="246191"/>
    <lineage>
        <taxon>Bacteria</taxon>
        <taxon>Pseudomonadati</taxon>
        <taxon>Thermodesulfobacteriota</taxon>
        <taxon>Desulfovibrionia</taxon>
        <taxon>Desulfovibrionales</taxon>
        <taxon>Desulfovibrionaceae</taxon>
        <taxon>Maridesulfovibrio</taxon>
    </lineage>
</organism>
<dbReference type="AlphaFoldDB" id="A0A1G9C3C1"/>
<evidence type="ECO:0000256" key="1">
    <source>
        <dbReference type="SAM" id="Coils"/>
    </source>
</evidence>
<feature type="coiled-coil region" evidence="1">
    <location>
        <begin position="192"/>
        <end position="237"/>
    </location>
</feature>
<sequence length="247" mass="28647">MLDCCSIRLFHSHVDHELTDYTMKWLSVAEISKITMIPAPTARRYASLFKEYLSCRKMGRVTKYPESAVEIFKRIVSLYNDGLVTTEIEEILRSEFPRTIEISSTERSVASQPSMNIQAELSGAFADMMANMTKSLEMVANQKSIIDEQREDIYKLKKAFVLLARSQKKIKALPQLDISSITEGYDERTCALEQKDVELEEVTSELSQENSNLRNKVEVMEAELVRLRRDRREMENYFLDKIKRLKP</sequence>
<reference evidence="3" key="1">
    <citation type="submission" date="2016-10" db="EMBL/GenBank/DDBJ databases">
        <authorList>
            <person name="Varghese N."/>
            <person name="Submissions S."/>
        </authorList>
    </citation>
    <scope>NUCLEOTIDE SEQUENCE [LARGE SCALE GENOMIC DNA]</scope>
    <source>
        <strain evidence="3">DSM 16995</strain>
    </source>
</reference>
<name>A0A1G9C3C1_9BACT</name>
<dbReference type="Proteomes" id="UP000199053">
    <property type="component" value="Unassembled WGS sequence"/>
</dbReference>
<protein>
    <recommendedName>
        <fullName evidence="4">MerR HTH family regulatory protein</fullName>
    </recommendedName>
</protein>